<gene>
    <name evidence="4" type="ORF">LSUB1_G002217</name>
</gene>
<organism evidence="4 5">
    <name type="scientific">Lachnellula subtilissima</name>
    <dbReference type="NCBI Taxonomy" id="602034"/>
    <lineage>
        <taxon>Eukaryota</taxon>
        <taxon>Fungi</taxon>
        <taxon>Dikarya</taxon>
        <taxon>Ascomycota</taxon>
        <taxon>Pezizomycotina</taxon>
        <taxon>Leotiomycetes</taxon>
        <taxon>Helotiales</taxon>
        <taxon>Lachnaceae</taxon>
        <taxon>Lachnellula</taxon>
    </lineage>
</organism>
<dbReference type="SUPFAM" id="SSF57667">
    <property type="entry name" value="beta-beta-alpha zinc fingers"/>
    <property type="match status" value="1"/>
</dbReference>
<sequence>MEVISADWSGYEISDAQILSVVGSLQSSVELNQPGKVVVKINVIIKRVVVTPSPSPRPHTVLRSSTVLGIATFNEQRVCRASSQHVYFSDPDSYDPSAPSSDNFEYFCCNECVKDNACGSCSVRENLSPLAPFSSLSENESADSVHSGLRFPFSAQQDNPPGHNAIDGDNRPYSPIPDSSHPWDETQHRSSYDPTFVETTPEIQQQPYDSTLARTRAGSQDGGSSRHCCNECNKSFADKNGLKRHVKTIHNLAQWACTVAGCRKFGKPVSRKDDFRRHCKKRHPTVNLEQFGL</sequence>
<feature type="domain" description="C2H2-type" evidence="3">
    <location>
        <begin position="227"/>
        <end position="250"/>
    </location>
</feature>
<feature type="compositionally biased region" description="Basic and acidic residues" evidence="2">
    <location>
        <begin position="181"/>
        <end position="191"/>
    </location>
</feature>
<keyword evidence="5" id="KW-1185">Reference proteome</keyword>
<name>A0A8H8RVS3_9HELO</name>
<dbReference type="SMART" id="SM00355">
    <property type="entry name" value="ZnF_C2H2"/>
    <property type="match status" value="2"/>
</dbReference>
<dbReference type="Proteomes" id="UP000462212">
    <property type="component" value="Unassembled WGS sequence"/>
</dbReference>
<evidence type="ECO:0000256" key="2">
    <source>
        <dbReference type="SAM" id="MobiDB-lite"/>
    </source>
</evidence>
<evidence type="ECO:0000256" key="1">
    <source>
        <dbReference type="PROSITE-ProRule" id="PRU00042"/>
    </source>
</evidence>
<dbReference type="InterPro" id="IPR013087">
    <property type="entry name" value="Znf_C2H2_type"/>
</dbReference>
<evidence type="ECO:0000313" key="4">
    <source>
        <dbReference type="EMBL" id="TVY42814.1"/>
    </source>
</evidence>
<dbReference type="Gene3D" id="3.30.160.60">
    <property type="entry name" value="Classic Zinc Finger"/>
    <property type="match status" value="1"/>
</dbReference>
<dbReference type="OrthoDB" id="8922241at2759"/>
<feature type="region of interest" description="Disordered" evidence="2">
    <location>
        <begin position="151"/>
        <end position="191"/>
    </location>
</feature>
<dbReference type="AlphaFoldDB" id="A0A8H8RVS3"/>
<keyword evidence="1" id="KW-0863">Zinc-finger</keyword>
<dbReference type="EMBL" id="QGMJ01000084">
    <property type="protein sequence ID" value="TVY42814.1"/>
    <property type="molecule type" value="Genomic_DNA"/>
</dbReference>
<comment type="caution">
    <text evidence="4">The sequence shown here is derived from an EMBL/GenBank/DDBJ whole genome shotgun (WGS) entry which is preliminary data.</text>
</comment>
<proteinExistence type="predicted"/>
<keyword evidence="1" id="KW-0479">Metal-binding</keyword>
<dbReference type="PROSITE" id="PS50157">
    <property type="entry name" value="ZINC_FINGER_C2H2_2"/>
    <property type="match status" value="1"/>
</dbReference>
<evidence type="ECO:0000259" key="3">
    <source>
        <dbReference type="PROSITE" id="PS50157"/>
    </source>
</evidence>
<protein>
    <recommendedName>
        <fullName evidence="3">C2H2-type domain-containing protein</fullName>
    </recommendedName>
</protein>
<dbReference type="InterPro" id="IPR036236">
    <property type="entry name" value="Znf_C2H2_sf"/>
</dbReference>
<evidence type="ECO:0000313" key="5">
    <source>
        <dbReference type="Proteomes" id="UP000462212"/>
    </source>
</evidence>
<dbReference type="PROSITE" id="PS00028">
    <property type="entry name" value="ZINC_FINGER_C2H2_1"/>
    <property type="match status" value="1"/>
</dbReference>
<accession>A0A8H8RVS3</accession>
<dbReference type="GO" id="GO:0008270">
    <property type="term" value="F:zinc ion binding"/>
    <property type="evidence" value="ECO:0007669"/>
    <property type="project" value="UniProtKB-KW"/>
</dbReference>
<reference evidence="4 5" key="1">
    <citation type="submission" date="2018-05" db="EMBL/GenBank/DDBJ databases">
        <title>Genome sequencing and assembly of the regulated plant pathogen Lachnellula willkommii and related sister species for the development of diagnostic species identification markers.</title>
        <authorList>
            <person name="Giroux E."/>
            <person name="Bilodeau G."/>
        </authorList>
    </citation>
    <scope>NUCLEOTIDE SEQUENCE [LARGE SCALE GENOMIC DNA]</scope>
    <source>
        <strain evidence="4 5">CBS 197.66</strain>
    </source>
</reference>
<keyword evidence="1" id="KW-0862">Zinc</keyword>